<protein>
    <submittedName>
        <fullName evidence="2">Uncharacterized protein</fullName>
    </submittedName>
</protein>
<dbReference type="GeneID" id="20319448"/>
<dbReference type="RefSeq" id="XP_009168499.1">
    <property type="nucleotide sequence ID" value="XM_009170235.1"/>
</dbReference>
<accession>A0A075AFI5</accession>
<dbReference type="EMBL" id="KL596715">
    <property type="protein sequence ID" value="KER27779.1"/>
    <property type="molecule type" value="Genomic_DNA"/>
</dbReference>
<proteinExistence type="predicted"/>
<dbReference type="Proteomes" id="UP000054324">
    <property type="component" value="Unassembled WGS sequence"/>
</dbReference>
<dbReference type="CTD" id="20319448"/>
<gene>
    <name evidence="2" type="ORF">T265_05266</name>
</gene>
<name>A0A075AFI5_OPIVI</name>
<reference evidence="2 3" key="1">
    <citation type="submission" date="2013-11" db="EMBL/GenBank/DDBJ databases">
        <title>Opisthorchis viverrini - life in the bile duct.</title>
        <authorList>
            <person name="Young N.D."/>
            <person name="Nagarajan N."/>
            <person name="Lin S.J."/>
            <person name="Korhonen P.K."/>
            <person name="Jex A.R."/>
            <person name="Hall R.S."/>
            <person name="Safavi-Hemami H."/>
            <person name="Kaewkong W."/>
            <person name="Bertrand D."/>
            <person name="Gao S."/>
            <person name="Seet Q."/>
            <person name="Wongkham S."/>
            <person name="Teh B.T."/>
            <person name="Wongkham C."/>
            <person name="Intapan P.M."/>
            <person name="Maleewong W."/>
            <person name="Yang X."/>
            <person name="Hu M."/>
            <person name="Wang Z."/>
            <person name="Hofmann A."/>
            <person name="Sternberg P.W."/>
            <person name="Tan P."/>
            <person name="Wang J."/>
            <person name="Gasser R.B."/>
        </authorList>
    </citation>
    <scope>NUCLEOTIDE SEQUENCE [LARGE SCALE GENOMIC DNA]</scope>
</reference>
<feature type="region of interest" description="Disordered" evidence="1">
    <location>
        <begin position="1"/>
        <end position="20"/>
    </location>
</feature>
<evidence type="ECO:0000313" key="2">
    <source>
        <dbReference type="EMBL" id="KER27779.1"/>
    </source>
</evidence>
<evidence type="ECO:0000256" key="1">
    <source>
        <dbReference type="SAM" id="MobiDB-lite"/>
    </source>
</evidence>
<evidence type="ECO:0000313" key="3">
    <source>
        <dbReference type="Proteomes" id="UP000054324"/>
    </source>
</evidence>
<dbReference type="AlphaFoldDB" id="A0A075AFI5"/>
<sequence>MSVPSRADAARKTDARRTESSVLSVGPAIGELLLGLWEVDEKLVEPLNILMRLSVALDKSPSGLGVNGTKGDKMTPKSTEGQYRQPKVVENYMNIEPSYCYESIITQNTKLNVPSKLKRIFFEWKKNGFNPLEKDLQIIVVLGLNMDEYPTFRISIITGDIPPNKHSRIAAPIKAIFSQKQYSGKHRVLPPQTSPNEVSEDDYPTITFMPSDIVVPISAEVDQATHRWRFKTRWQN</sequence>
<organism evidence="2 3">
    <name type="scientific">Opisthorchis viverrini</name>
    <name type="common">Southeast Asian liver fluke</name>
    <dbReference type="NCBI Taxonomy" id="6198"/>
    <lineage>
        <taxon>Eukaryota</taxon>
        <taxon>Metazoa</taxon>
        <taxon>Spiralia</taxon>
        <taxon>Lophotrochozoa</taxon>
        <taxon>Platyhelminthes</taxon>
        <taxon>Trematoda</taxon>
        <taxon>Digenea</taxon>
        <taxon>Opisthorchiida</taxon>
        <taxon>Opisthorchiata</taxon>
        <taxon>Opisthorchiidae</taxon>
        <taxon>Opisthorchis</taxon>
    </lineage>
</organism>
<feature type="compositionally biased region" description="Basic and acidic residues" evidence="1">
    <location>
        <begin position="8"/>
        <end position="19"/>
    </location>
</feature>
<dbReference type="KEGG" id="ovi:T265_05266"/>
<keyword evidence="3" id="KW-1185">Reference proteome</keyword>